<dbReference type="EMBL" id="BIFH01000024">
    <property type="protein sequence ID" value="GCD97498.1"/>
    <property type="molecule type" value="Genomic_DNA"/>
</dbReference>
<dbReference type="GO" id="GO:0003677">
    <property type="term" value="F:DNA binding"/>
    <property type="evidence" value="ECO:0007669"/>
    <property type="project" value="UniProtKB-KW"/>
</dbReference>
<dbReference type="RefSeq" id="WP_126639470.1">
    <property type="nucleotide sequence ID" value="NZ_BIFH01000024.1"/>
</dbReference>
<comment type="similarity">
    <text evidence="1">Belongs to the neocarzinostatin family.</text>
</comment>
<dbReference type="Gene3D" id="2.60.40.230">
    <property type="entry name" value="Neocarzinostatin-like"/>
    <property type="match status" value="1"/>
</dbReference>
<dbReference type="Proteomes" id="UP000286931">
    <property type="component" value="Unassembled WGS sequence"/>
</dbReference>
<reference evidence="9 10" key="1">
    <citation type="submission" date="2018-12" db="EMBL/GenBank/DDBJ databases">
        <title>Draft genome sequence of Embleya hyalina NBRC 13850T.</title>
        <authorList>
            <person name="Komaki H."/>
            <person name="Hosoyama A."/>
            <person name="Kimura A."/>
            <person name="Ichikawa N."/>
            <person name="Tamura T."/>
        </authorList>
    </citation>
    <scope>NUCLEOTIDE SEQUENCE [LARGE SCALE GENOMIC DNA]</scope>
    <source>
        <strain evidence="9 10">NBRC 13850</strain>
    </source>
</reference>
<keyword evidence="2" id="KW-0929">Antimicrobial</keyword>
<dbReference type="InterPro" id="IPR027273">
    <property type="entry name" value="Neocarzinostatin-like"/>
</dbReference>
<evidence type="ECO:0000256" key="1">
    <source>
        <dbReference type="ARBA" id="ARBA00010648"/>
    </source>
</evidence>
<gene>
    <name evidence="9" type="ORF">EHYA_05190</name>
</gene>
<feature type="region of interest" description="Disordered" evidence="6">
    <location>
        <begin position="155"/>
        <end position="206"/>
    </location>
</feature>
<feature type="compositionally biased region" description="Low complexity" evidence="6">
    <location>
        <begin position="155"/>
        <end position="197"/>
    </location>
</feature>
<keyword evidence="7" id="KW-0472">Membrane</keyword>
<dbReference type="GO" id="GO:0042742">
    <property type="term" value="P:defense response to bacterium"/>
    <property type="evidence" value="ECO:0007669"/>
    <property type="project" value="UniProtKB-KW"/>
</dbReference>
<evidence type="ECO:0000256" key="4">
    <source>
        <dbReference type="ARBA" id="ARBA00023125"/>
    </source>
</evidence>
<sequence length="238" mass="22851">MSPARTGRLGGAVAATATLLLAWLVLGLAGPAHATGTPAAGKATLSAVKTTGLNPAGDVVKLVGKGFTPGVRLFILPCDPAQGAGRACDMGSFAGPTEADATGSFSTDIKVAAKFGAVDCLKTRCAIATSNSANGKDRTQEVYLPIGFEGEVAGLPATPGPATAAPQAGAPGAGGAAQPSASAGAPGAAASAPAKTSAAEKDDDDDGGNTGLIIGVVAGVVVVLVVAGVVVKRRRPSA</sequence>
<feature type="chain" id="PRO_5019390504" description="Lipoprotein" evidence="8">
    <location>
        <begin position="35"/>
        <end position="238"/>
    </location>
</feature>
<keyword evidence="4" id="KW-0238">DNA-binding</keyword>
<keyword evidence="5" id="KW-1015">Disulfide bond</keyword>
<comment type="caution">
    <text evidence="9">The sequence shown here is derived from an EMBL/GenBank/DDBJ whole genome shotgun (WGS) entry which is preliminary data.</text>
</comment>
<evidence type="ECO:0000256" key="3">
    <source>
        <dbReference type="ARBA" id="ARBA00023022"/>
    </source>
</evidence>
<evidence type="ECO:0008006" key="11">
    <source>
        <dbReference type="Google" id="ProtNLM"/>
    </source>
</evidence>
<protein>
    <recommendedName>
        <fullName evidence="11">Lipoprotein</fullName>
    </recommendedName>
</protein>
<dbReference type="Pfam" id="PF00960">
    <property type="entry name" value="Neocarzinostat"/>
    <property type="match status" value="1"/>
</dbReference>
<keyword evidence="3" id="KW-0044">Antibiotic</keyword>
<dbReference type="AlphaFoldDB" id="A0A401YSA3"/>
<keyword evidence="8" id="KW-0732">Signal</keyword>
<accession>A0A401YSA3</accession>
<evidence type="ECO:0000313" key="10">
    <source>
        <dbReference type="Proteomes" id="UP000286931"/>
    </source>
</evidence>
<proteinExistence type="inferred from homology"/>
<keyword evidence="10" id="KW-1185">Reference proteome</keyword>
<dbReference type="OrthoDB" id="3826165at2"/>
<evidence type="ECO:0000313" key="9">
    <source>
        <dbReference type="EMBL" id="GCD97498.1"/>
    </source>
</evidence>
<keyword evidence="7" id="KW-0812">Transmembrane</keyword>
<dbReference type="SUPFAM" id="SSF49319">
    <property type="entry name" value="Actinoxanthin-like"/>
    <property type="match status" value="1"/>
</dbReference>
<name>A0A401YSA3_9ACTN</name>
<dbReference type="InterPro" id="IPR002186">
    <property type="entry name" value="Neocarzinostatin_fam"/>
</dbReference>
<evidence type="ECO:0000256" key="2">
    <source>
        <dbReference type="ARBA" id="ARBA00022529"/>
    </source>
</evidence>
<evidence type="ECO:0000256" key="5">
    <source>
        <dbReference type="ARBA" id="ARBA00023157"/>
    </source>
</evidence>
<feature type="transmembrane region" description="Helical" evidence="7">
    <location>
        <begin position="211"/>
        <end position="231"/>
    </location>
</feature>
<evidence type="ECO:0000256" key="7">
    <source>
        <dbReference type="SAM" id="Phobius"/>
    </source>
</evidence>
<evidence type="ECO:0000256" key="6">
    <source>
        <dbReference type="SAM" id="MobiDB-lite"/>
    </source>
</evidence>
<evidence type="ECO:0000256" key="8">
    <source>
        <dbReference type="SAM" id="SignalP"/>
    </source>
</evidence>
<organism evidence="9 10">
    <name type="scientific">Embleya hyalina</name>
    <dbReference type="NCBI Taxonomy" id="516124"/>
    <lineage>
        <taxon>Bacteria</taxon>
        <taxon>Bacillati</taxon>
        <taxon>Actinomycetota</taxon>
        <taxon>Actinomycetes</taxon>
        <taxon>Kitasatosporales</taxon>
        <taxon>Streptomycetaceae</taxon>
        <taxon>Embleya</taxon>
    </lineage>
</organism>
<keyword evidence="7" id="KW-1133">Transmembrane helix</keyword>
<feature type="signal peptide" evidence="8">
    <location>
        <begin position="1"/>
        <end position="34"/>
    </location>
</feature>